<reference evidence="3" key="2">
    <citation type="submission" date="2015-01" db="EMBL/GenBank/DDBJ databases">
        <title>Evolutionary Origins and Diversification of the Mycorrhizal Mutualists.</title>
        <authorList>
            <consortium name="DOE Joint Genome Institute"/>
            <consortium name="Mycorrhizal Genomics Consortium"/>
            <person name="Kohler A."/>
            <person name="Kuo A."/>
            <person name="Nagy L.G."/>
            <person name="Floudas D."/>
            <person name="Copeland A."/>
            <person name="Barry K.W."/>
            <person name="Cichocki N."/>
            <person name="Veneault-Fourrey C."/>
            <person name="LaButti K."/>
            <person name="Lindquist E.A."/>
            <person name="Lipzen A."/>
            <person name="Lundell T."/>
            <person name="Morin E."/>
            <person name="Murat C."/>
            <person name="Riley R."/>
            <person name="Ohm R."/>
            <person name="Sun H."/>
            <person name="Tunlid A."/>
            <person name="Henrissat B."/>
            <person name="Grigoriev I.V."/>
            <person name="Hibbett D.S."/>
            <person name="Martin F."/>
        </authorList>
    </citation>
    <scope>NUCLEOTIDE SEQUENCE [LARGE SCALE GENOMIC DNA]</scope>
    <source>
        <strain evidence="3">Foug A</strain>
    </source>
</reference>
<dbReference type="OrthoDB" id="2692590at2759"/>
<keyword evidence="3" id="KW-1185">Reference proteome</keyword>
<accession>A0A0C3DKY1</accession>
<evidence type="ECO:0000256" key="1">
    <source>
        <dbReference type="SAM" id="MobiDB-lite"/>
    </source>
</evidence>
<sequence>MKKDFLEKLTEKESSGTKRRNSNAEDHEDVVGPLTIQESKCRKTNATEEGYENKRMPNMTSAGSLLKDSSAWCLMMDWAKDKIRYPNFDSKIREFGSRYIHDEWHPLIDAIFASSDPSNEDLWPPSALVEEAMRTHGVSFDENEGIMSTTSAGSLLKDLSAWHLIMNWAEDKVGYPDFDTKIREFRSRYIHDEWRSLIDAIFASSDPSTEDPRSPSALVEEAMRLL</sequence>
<feature type="compositionally biased region" description="Basic and acidic residues" evidence="1">
    <location>
        <begin position="1"/>
        <end position="16"/>
    </location>
</feature>
<proteinExistence type="predicted"/>
<dbReference type="Proteomes" id="UP000053989">
    <property type="component" value="Unassembled WGS sequence"/>
</dbReference>
<dbReference type="HOGENOM" id="CLU_1225418_0_0_1"/>
<reference evidence="2 3" key="1">
    <citation type="submission" date="2014-04" db="EMBL/GenBank/DDBJ databases">
        <authorList>
            <consortium name="DOE Joint Genome Institute"/>
            <person name="Kuo A."/>
            <person name="Kohler A."/>
            <person name="Nagy L.G."/>
            <person name="Floudas D."/>
            <person name="Copeland A."/>
            <person name="Barry K.W."/>
            <person name="Cichocki N."/>
            <person name="Veneault-Fourrey C."/>
            <person name="LaButti K."/>
            <person name="Lindquist E.A."/>
            <person name="Lipzen A."/>
            <person name="Lundell T."/>
            <person name="Morin E."/>
            <person name="Murat C."/>
            <person name="Sun H."/>
            <person name="Tunlid A."/>
            <person name="Henrissat B."/>
            <person name="Grigoriev I.V."/>
            <person name="Hibbett D.S."/>
            <person name="Martin F."/>
            <person name="Nordberg H.P."/>
            <person name="Cantor M.N."/>
            <person name="Hua S.X."/>
        </authorList>
    </citation>
    <scope>NUCLEOTIDE SEQUENCE [LARGE SCALE GENOMIC DNA]</scope>
    <source>
        <strain evidence="2 3">Foug A</strain>
    </source>
</reference>
<dbReference type="AlphaFoldDB" id="A0A0C3DKY1"/>
<feature type="region of interest" description="Disordered" evidence="1">
    <location>
        <begin position="1"/>
        <end position="32"/>
    </location>
</feature>
<evidence type="ECO:0000313" key="2">
    <source>
        <dbReference type="EMBL" id="KIM61350.1"/>
    </source>
</evidence>
<dbReference type="InParanoid" id="A0A0C3DKY1"/>
<gene>
    <name evidence="2" type="ORF">SCLCIDRAFT_25982</name>
</gene>
<organism evidence="2 3">
    <name type="scientific">Scleroderma citrinum Foug A</name>
    <dbReference type="NCBI Taxonomy" id="1036808"/>
    <lineage>
        <taxon>Eukaryota</taxon>
        <taxon>Fungi</taxon>
        <taxon>Dikarya</taxon>
        <taxon>Basidiomycota</taxon>
        <taxon>Agaricomycotina</taxon>
        <taxon>Agaricomycetes</taxon>
        <taxon>Agaricomycetidae</taxon>
        <taxon>Boletales</taxon>
        <taxon>Sclerodermatineae</taxon>
        <taxon>Sclerodermataceae</taxon>
        <taxon>Scleroderma</taxon>
    </lineage>
</organism>
<evidence type="ECO:0000313" key="3">
    <source>
        <dbReference type="Proteomes" id="UP000053989"/>
    </source>
</evidence>
<dbReference type="EMBL" id="KN822053">
    <property type="protein sequence ID" value="KIM61350.1"/>
    <property type="molecule type" value="Genomic_DNA"/>
</dbReference>
<dbReference type="STRING" id="1036808.A0A0C3DKY1"/>
<protein>
    <submittedName>
        <fullName evidence="2">Uncharacterized protein</fullName>
    </submittedName>
</protein>
<name>A0A0C3DKY1_9AGAM</name>